<keyword evidence="3" id="KW-1185">Reference proteome</keyword>
<comment type="caution">
    <text evidence="2">The sequence shown here is derived from an EMBL/GenBank/DDBJ whole genome shotgun (WGS) entry which is preliminary data.</text>
</comment>
<sequence length="328" mass="38208">MSKLASLETQSQIMAAFSKIISDRQNIVSKVATKEEQAEREKRKQVLEQAATYTVDSLVKGLADLQLDFSGVITELSEKLETESAKLDAIKRGISIQSQQLEELQKIRVVADVLHLLTQEHQEKMNLLETQASQGQESLEKEMARERKLWEKDEEDWEAAAAEYQENMAKHRQQEVEDYNYNLQRQRQIETDQYEEAKRRLEREIEETTKENEKNWREREKVLNAEQAKFESDRQRVATFEEELKQALNKAKEEAIQEATREAKVKADLLAKEWESNQQGYQLQVASLEATIERQNEQITNLSAQLQETMKQAQDLAMRAFSSNRNNQ</sequence>
<evidence type="ECO:0008006" key="4">
    <source>
        <dbReference type="Google" id="ProtNLM"/>
    </source>
</evidence>
<organism evidence="2 3">
    <name type="scientific">Limnospira platensis NIES-46</name>
    <dbReference type="NCBI Taxonomy" id="1236695"/>
    <lineage>
        <taxon>Bacteria</taxon>
        <taxon>Bacillati</taxon>
        <taxon>Cyanobacteriota</taxon>
        <taxon>Cyanophyceae</taxon>
        <taxon>Oscillatoriophycideae</taxon>
        <taxon>Oscillatoriales</taxon>
        <taxon>Sirenicapillariaceae</taxon>
        <taxon>Limnospira</taxon>
    </lineage>
</organism>
<protein>
    <recommendedName>
        <fullName evidence="4">Myosin heavy chain</fullName>
    </recommendedName>
</protein>
<feature type="coiled-coil region" evidence="1">
    <location>
        <begin position="147"/>
        <end position="319"/>
    </location>
</feature>
<keyword evidence="1" id="KW-0175">Coiled coil</keyword>
<name>A0A5M3TAX9_LIMPL</name>
<dbReference type="GeneID" id="301683476"/>
<evidence type="ECO:0000313" key="3">
    <source>
        <dbReference type="Proteomes" id="UP000326169"/>
    </source>
</evidence>
<accession>A0A5M3TAX9</accession>
<reference evidence="2 3" key="1">
    <citation type="journal article" date="2019" name="J Genomics">
        <title>The Draft Genome of a Hydrogen-producing Cyanobacterium, Arthrospira platensis NIES-46.</title>
        <authorList>
            <person name="Suzuki S."/>
            <person name="Yamaguchi H."/>
            <person name="Kawachi M."/>
        </authorList>
    </citation>
    <scope>NUCLEOTIDE SEQUENCE [LARGE SCALE GENOMIC DNA]</scope>
    <source>
        <strain evidence="2 3">NIES-46</strain>
    </source>
</reference>
<proteinExistence type="predicted"/>
<dbReference type="RefSeq" id="WP_014277347.1">
    <property type="nucleotide sequence ID" value="NZ_BIMW01000102.1"/>
</dbReference>
<evidence type="ECO:0000313" key="2">
    <source>
        <dbReference type="EMBL" id="GCE94579.1"/>
    </source>
</evidence>
<dbReference type="Proteomes" id="UP000326169">
    <property type="component" value="Unassembled WGS sequence"/>
</dbReference>
<gene>
    <name evidence="2" type="ORF">NIES46_26380</name>
</gene>
<dbReference type="EMBL" id="BIMW01000102">
    <property type="protein sequence ID" value="GCE94579.1"/>
    <property type="molecule type" value="Genomic_DNA"/>
</dbReference>
<evidence type="ECO:0000256" key="1">
    <source>
        <dbReference type="SAM" id="Coils"/>
    </source>
</evidence>